<feature type="region of interest" description="Disordered" evidence="1">
    <location>
        <begin position="195"/>
        <end position="216"/>
    </location>
</feature>
<evidence type="ECO:0000313" key="3">
    <source>
        <dbReference type="Proteomes" id="UP000288168"/>
    </source>
</evidence>
<dbReference type="OrthoDB" id="5105683at2759"/>
<accession>A0A428NFA0</accession>
<evidence type="ECO:0000313" key="2">
    <source>
        <dbReference type="EMBL" id="RSL39456.1"/>
    </source>
</evidence>
<dbReference type="Proteomes" id="UP000288168">
    <property type="component" value="Unassembled WGS sequence"/>
</dbReference>
<comment type="caution">
    <text evidence="2">The sequence shown here is derived from an EMBL/GenBank/DDBJ whole genome shotgun (WGS) entry which is preliminary data.</text>
</comment>
<sequence length="830" mass="92471">MDPPEHNTELEEFDYSLLNFDPDSLLDAWVRDLLVAGDHSAQHDQPVAMPPDNIFSNMDTSFGGNNPAFEFGPLDYFQISDVPQDCVSGLDPSMVDLTGVDPFSTLDPTVLQHSDSMGIQFSTGGGQNPPSDVAMEDLPSSSCTNLGDLQEEAVNISNGIVFPLQRSMSIGSGDFMPQTHGSGAARHIEHLEGQLTNAPGASPHAPPTSSTPLGNYPLNAEGVGVVNSVESKHDNKEKQSFLVYAFVAEGAGSGGGIPCGPCLKILGKSRIWATPCTKAQFLDIIEVGSSMPSVTIKEIALFKNPDIDTMIVLMLHMETLSEKEESYAAVIESVRLGQVCATPWWLGSWAIQSIFADLSGNPNDWTSVMAFCLGSPYRQPPPFAFDGAAFELSKDNLEGLTRCLVSWMSWVVSRYVEISLFRYLQGASNNHSFDSVEDQKSYIICLLIILLSPDPYPQSLHDDFMEGQDPKFVSLYRDSFDRRARVHSALWAYCSIAIRGLPAWTNIWETIRQRWPLIQGEAMTEKFHDSLTAFNAGLRDNRRTAYDSASRLNDYKSLLSTMYLDSEDETDFEEEVDDEAEGERTSPYKGDPEFYKLLLTNVLDDLIERHDQEATGGVLTTQTSSQKQLASTRVFAALAIIDWRRRPVPFMALMGPLKIHLDLLESFLQQVFERLACMWAYDDFVQLCPAGLPPEHFIRGDQANQASNQPLQDLNDDLRNFIRSGRRWNELKDMVGLEVVLMHDPLRHSRIDLQTFYIPSIVENGSERQFTRLKELIPTRLPWLAETCVKLRGLVPMLTAASITEHENAAAIQDEIQTMVTTAFGTDEIY</sequence>
<feature type="compositionally biased region" description="Low complexity" evidence="1">
    <location>
        <begin position="198"/>
        <end position="212"/>
    </location>
</feature>
<protein>
    <submittedName>
        <fullName evidence="2">Uncharacterized protein</fullName>
    </submittedName>
</protein>
<gene>
    <name evidence="2" type="ORF">CEP54_016321</name>
</gene>
<dbReference type="EMBL" id="NKCI01000627">
    <property type="protein sequence ID" value="RSL39456.1"/>
    <property type="molecule type" value="Genomic_DNA"/>
</dbReference>
<evidence type="ECO:0000256" key="1">
    <source>
        <dbReference type="SAM" id="MobiDB-lite"/>
    </source>
</evidence>
<name>A0A428NFA0_9HYPO</name>
<reference evidence="2 3" key="1">
    <citation type="submission" date="2017-06" db="EMBL/GenBank/DDBJ databases">
        <title>Comparative genomic analysis of Ambrosia Fusariam Clade fungi.</title>
        <authorList>
            <person name="Stajich J.E."/>
            <person name="Carrillo J."/>
            <person name="Kijimoto T."/>
            <person name="Eskalen A."/>
            <person name="O'Donnell K."/>
            <person name="Kasson M."/>
        </authorList>
    </citation>
    <scope>NUCLEOTIDE SEQUENCE [LARGE SCALE GENOMIC DNA]</scope>
    <source>
        <strain evidence="2 3">NRRL62584</strain>
    </source>
</reference>
<proteinExistence type="predicted"/>
<dbReference type="AlphaFoldDB" id="A0A428NFA0"/>
<keyword evidence="3" id="KW-1185">Reference proteome</keyword>
<organism evidence="2 3">
    <name type="scientific">Fusarium duplospermum</name>
    <dbReference type="NCBI Taxonomy" id="1325734"/>
    <lineage>
        <taxon>Eukaryota</taxon>
        <taxon>Fungi</taxon>
        <taxon>Dikarya</taxon>
        <taxon>Ascomycota</taxon>
        <taxon>Pezizomycotina</taxon>
        <taxon>Sordariomycetes</taxon>
        <taxon>Hypocreomycetidae</taxon>
        <taxon>Hypocreales</taxon>
        <taxon>Nectriaceae</taxon>
        <taxon>Fusarium</taxon>
        <taxon>Fusarium solani species complex</taxon>
    </lineage>
</organism>